<evidence type="ECO:0000256" key="6">
    <source>
        <dbReference type="SAM" id="SignalP"/>
    </source>
</evidence>
<dbReference type="GO" id="GO:0002020">
    <property type="term" value="F:protease binding"/>
    <property type="evidence" value="ECO:0007669"/>
    <property type="project" value="TreeGrafter"/>
</dbReference>
<dbReference type="InterPro" id="IPR008993">
    <property type="entry name" value="TIMP-like_OB-fold"/>
</dbReference>
<keyword evidence="3 5" id="KW-1015">Disulfide bond</keyword>
<dbReference type="InterPro" id="IPR001820">
    <property type="entry name" value="TIMP"/>
</dbReference>
<gene>
    <name evidence="8" type="ORF">NBR_LOCUS13707</name>
</gene>
<evidence type="ECO:0000313" key="10">
    <source>
        <dbReference type="WBParaSite" id="NBR_0001370601-mRNA-1"/>
    </source>
</evidence>
<dbReference type="Gene3D" id="2.40.50.120">
    <property type="match status" value="1"/>
</dbReference>
<reference evidence="10" key="1">
    <citation type="submission" date="2017-02" db="UniProtKB">
        <authorList>
            <consortium name="WormBaseParasite"/>
        </authorList>
    </citation>
    <scope>IDENTIFICATION</scope>
</reference>
<keyword evidence="6" id="KW-0732">Signal</keyword>
<proteinExistence type="predicted"/>
<dbReference type="EMBL" id="UYSL01021121">
    <property type="protein sequence ID" value="VDL77296.1"/>
    <property type="molecule type" value="Genomic_DNA"/>
</dbReference>
<feature type="disulfide bond" evidence="5">
    <location>
        <begin position="19"/>
        <end position="113"/>
    </location>
</feature>
<dbReference type="STRING" id="27835.A0A0N4YB86"/>
<dbReference type="Proteomes" id="UP000271162">
    <property type="component" value="Unassembled WGS sequence"/>
</dbReference>
<accession>A0A0N4YB86</accession>
<evidence type="ECO:0000256" key="4">
    <source>
        <dbReference type="PIRSR" id="PIRSR601820-1"/>
    </source>
</evidence>
<evidence type="ECO:0000313" key="8">
    <source>
        <dbReference type="EMBL" id="VDL77296.1"/>
    </source>
</evidence>
<protein>
    <submittedName>
        <fullName evidence="10">NTR domain-containing protein</fullName>
    </submittedName>
</protein>
<dbReference type="PANTHER" id="PTHR11844">
    <property type="entry name" value="METALLOPROTEASE INHIBITOR"/>
    <property type="match status" value="1"/>
</dbReference>
<dbReference type="PROSITE" id="PS50189">
    <property type="entry name" value="NTR"/>
    <property type="match status" value="1"/>
</dbReference>
<name>A0A0N4YB86_NIPBR</name>
<evidence type="ECO:0000259" key="7">
    <source>
        <dbReference type="PROSITE" id="PS50189"/>
    </source>
</evidence>
<keyword evidence="2" id="KW-0964">Secreted</keyword>
<evidence type="ECO:0000256" key="1">
    <source>
        <dbReference type="ARBA" id="ARBA00004613"/>
    </source>
</evidence>
<evidence type="ECO:0000313" key="9">
    <source>
        <dbReference type="Proteomes" id="UP000271162"/>
    </source>
</evidence>
<comment type="subcellular location">
    <subcellularLocation>
        <location evidence="1">Secreted</location>
    </subcellularLocation>
</comment>
<reference evidence="8 9" key="2">
    <citation type="submission" date="2018-11" db="EMBL/GenBank/DDBJ databases">
        <authorList>
            <consortium name="Pathogen Informatics"/>
        </authorList>
    </citation>
    <scope>NUCLEOTIDE SEQUENCE [LARGE SCALE GENOMIC DNA]</scope>
</reference>
<dbReference type="Pfam" id="PF00965">
    <property type="entry name" value="TIMP"/>
    <property type="match status" value="1"/>
</dbReference>
<feature type="signal peptide" evidence="6">
    <location>
        <begin position="1"/>
        <end position="19"/>
    </location>
</feature>
<dbReference type="GO" id="GO:0008191">
    <property type="term" value="F:metalloendopeptidase inhibitor activity"/>
    <property type="evidence" value="ECO:0007669"/>
    <property type="project" value="InterPro"/>
</dbReference>
<keyword evidence="9" id="KW-1185">Reference proteome</keyword>
<evidence type="ECO:0000256" key="3">
    <source>
        <dbReference type="ARBA" id="ARBA00023157"/>
    </source>
</evidence>
<feature type="chain" id="PRO_5043125469" evidence="6">
    <location>
        <begin position="20"/>
        <end position="135"/>
    </location>
</feature>
<dbReference type="GO" id="GO:0031012">
    <property type="term" value="C:extracellular matrix"/>
    <property type="evidence" value="ECO:0007669"/>
    <property type="project" value="TreeGrafter"/>
</dbReference>
<dbReference type="InterPro" id="IPR001134">
    <property type="entry name" value="Netrin_domain"/>
</dbReference>
<dbReference type="SUPFAM" id="SSF50242">
    <property type="entry name" value="TIMP-like"/>
    <property type="match status" value="1"/>
</dbReference>
<keyword evidence="4" id="KW-0862">Zinc</keyword>
<dbReference type="GO" id="GO:0005615">
    <property type="term" value="C:extracellular space"/>
    <property type="evidence" value="ECO:0007669"/>
    <property type="project" value="TreeGrafter"/>
</dbReference>
<dbReference type="GO" id="GO:0051045">
    <property type="term" value="P:negative regulation of membrane protein ectodomain proteolysis"/>
    <property type="evidence" value="ECO:0007669"/>
    <property type="project" value="TreeGrafter"/>
</dbReference>
<feature type="disulfide bond" evidence="5">
    <location>
        <begin position="17"/>
        <end position="86"/>
    </location>
</feature>
<feature type="domain" description="NTR" evidence="7">
    <location>
        <begin position="17"/>
        <end position="135"/>
    </location>
</feature>
<dbReference type="PANTHER" id="PTHR11844:SF25">
    <property type="entry name" value="NTR DOMAIN-CONTAINING PROTEIN"/>
    <property type="match status" value="1"/>
</dbReference>
<dbReference type="WBParaSite" id="NBR_0001370601-mRNA-1">
    <property type="protein sequence ID" value="NBR_0001370601-mRNA-1"/>
    <property type="gene ID" value="NBR_0001370601"/>
</dbReference>
<feature type="binding site" evidence="4">
    <location>
        <position position="17"/>
    </location>
    <ligand>
        <name>Zn(2+)</name>
        <dbReference type="ChEBI" id="CHEBI:29105"/>
        <note>ligand shared with metalloproteinase partner</note>
    </ligand>
</feature>
<dbReference type="AlphaFoldDB" id="A0A0N4YB86"/>
<dbReference type="GO" id="GO:0046872">
    <property type="term" value="F:metal ion binding"/>
    <property type="evidence" value="ECO:0007669"/>
    <property type="project" value="UniProtKB-KW"/>
</dbReference>
<organism evidence="10">
    <name type="scientific">Nippostrongylus brasiliensis</name>
    <name type="common">Rat hookworm</name>
    <dbReference type="NCBI Taxonomy" id="27835"/>
    <lineage>
        <taxon>Eukaryota</taxon>
        <taxon>Metazoa</taxon>
        <taxon>Ecdysozoa</taxon>
        <taxon>Nematoda</taxon>
        <taxon>Chromadorea</taxon>
        <taxon>Rhabditida</taxon>
        <taxon>Rhabditina</taxon>
        <taxon>Rhabditomorpha</taxon>
        <taxon>Strongyloidea</taxon>
        <taxon>Heligmosomidae</taxon>
        <taxon>Nippostrongylus</taxon>
    </lineage>
</organism>
<dbReference type="OMA" id="FPQSAND"/>
<sequence length="135" mass="14596">MKCLLILLTSLAASKACSCIFPGTPKDAFCAADFVSHLKVISKQDPTGCPGASFNVKYTVRHIKVFRKSSKVKQLSTVLETSTSSCGLMLTVGREYLIAGNIGEDGALSGHQCATNMNWADVQQQERDLLSTYKC</sequence>
<keyword evidence="4" id="KW-0479">Metal-binding</keyword>
<evidence type="ECO:0000256" key="5">
    <source>
        <dbReference type="PIRSR" id="PIRSR601820-3"/>
    </source>
</evidence>
<evidence type="ECO:0000256" key="2">
    <source>
        <dbReference type="ARBA" id="ARBA00022525"/>
    </source>
</evidence>